<evidence type="ECO:0000256" key="6">
    <source>
        <dbReference type="ARBA" id="ARBA00023136"/>
    </source>
</evidence>
<evidence type="ECO:0000256" key="1">
    <source>
        <dbReference type="ARBA" id="ARBA00004442"/>
    </source>
</evidence>
<protein>
    <submittedName>
        <fullName evidence="9">TolC family outer membrane protein</fullName>
    </submittedName>
</protein>
<dbReference type="PANTHER" id="PTHR30026:SF22">
    <property type="entry name" value="OUTER MEMBRANE EFFLUX PROTEIN"/>
    <property type="match status" value="1"/>
</dbReference>
<dbReference type="InterPro" id="IPR051906">
    <property type="entry name" value="TolC-like"/>
</dbReference>
<feature type="signal peptide" evidence="8">
    <location>
        <begin position="1"/>
        <end position="24"/>
    </location>
</feature>
<organism evidence="9 10">
    <name type="scientific">Roseibium aestuarii</name>
    <dbReference type="NCBI Taxonomy" id="2600299"/>
    <lineage>
        <taxon>Bacteria</taxon>
        <taxon>Pseudomonadati</taxon>
        <taxon>Pseudomonadota</taxon>
        <taxon>Alphaproteobacteria</taxon>
        <taxon>Hyphomicrobiales</taxon>
        <taxon>Stappiaceae</taxon>
        <taxon>Roseibium</taxon>
    </lineage>
</organism>
<dbReference type="SUPFAM" id="SSF56954">
    <property type="entry name" value="Outer membrane efflux proteins (OEP)"/>
    <property type="match status" value="1"/>
</dbReference>
<evidence type="ECO:0000313" key="9">
    <source>
        <dbReference type="EMBL" id="MFD1694101.1"/>
    </source>
</evidence>
<dbReference type="RefSeq" id="WP_149892009.1">
    <property type="nucleotide sequence ID" value="NZ_JBHUFA010000001.1"/>
</dbReference>
<keyword evidence="7" id="KW-0998">Cell outer membrane</keyword>
<feature type="chain" id="PRO_5047462654" evidence="8">
    <location>
        <begin position="25"/>
        <end position="456"/>
    </location>
</feature>
<evidence type="ECO:0000256" key="4">
    <source>
        <dbReference type="ARBA" id="ARBA00022452"/>
    </source>
</evidence>
<evidence type="ECO:0000256" key="2">
    <source>
        <dbReference type="ARBA" id="ARBA00007613"/>
    </source>
</evidence>
<gene>
    <name evidence="9" type="ORF">ACFSC7_01120</name>
</gene>
<comment type="similarity">
    <text evidence="2">Belongs to the outer membrane factor (OMF) (TC 1.B.17) family.</text>
</comment>
<keyword evidence="6" id="KW-0472">Membrane</keyword>
<dbReference type="Proteomes" id="UP001597327">
    <property type="component" value="Unassembled WGS sequence"/>
</dbReference>
<name>A0ABW4JTF0_9HYPH</name>
<sequence>MQKKFRAMAAALGVAALMSTTAVTSVRAESIQQALALAYANNPSLNAARAGLRGADESVPQALAGWRPTVSASASAGGTRTENSATTTYQNNASLSLSMSQALFNGFKTVNSTKQAEAIIRAQRESLIATEQDVLLAAAQAYVDVIRDTALVSLSRSDLEFLNEQVRAADDRFDVGEGTRTDVSQADARRSSAQASLNASLAQLNASRAIYRQIVGVEANNLSADTSIGILVPKNLDAALATSETSQPVIRQAVHLVDAGLYGVKVAEGTLMPTVSLSGSLSQSWATNSSTDGTTSASFSGRVSIPIYQGGSEYSAIRQAKESLGQARLQLDVARDQVRANVISAWGNYQAAEASISAAQAAVQAQQLALEGVLEEQRVGQRTTLDVLDAQRELVSQRVSLVTAQRTRIVSGYQLLAAVGKLDAGTLGLNVKRYDPTEHYKAVRNKWFGVRTPDGR</sequence>
<dbReference type="NCBIfam" id="TIGR01844">
    <property type="entry name" value="type_I_sec_TolC"/>
    <property type="match status" value="1"/>
</dbReference>
<dbReference type="EMBL" id="JBHUFA010000001">
    <property type="protein sequence ID" value="MFD1694101.1"/>
    <property type="molecule type" value="Genomic_DNA"/>
</dbReference>
<dbReference type="Pfam" id="PF02321">
    <property type="entry name" value="OEP"/>
    <property type="match status" value="2"/>
</dbReference>
<dbReference type="InterPro" id="IPR003423">
    <property type="entry name" value="OMP_efflux"/>
</dbReference>
<evidence type="ECO:0000256" key="5">
    <source>
        <dbReference type="ARBA" id="ARBA00022692"/>
    </source>
</evidence>
<keyword evidence="4" id="KW-1134">Transmembrane beta strand</keyword>
<dbReference type="PANTHER" id="PTHR30026">
    <property type="entry name" value="OUTER MEMBRANE PROTEIN TOLC"/>
    <property type="match status" value="1"/>
</dbReference>
<reference evidence="10" key="1">
    <citation type="journal article" date="2019" name="Int. J. Syst. Evol. Microbiol.">
        <title>The Global Catalogue of Microorganisms (GCM) 10K type strain sequencing project: providing services to taxonomists for standard genome sequencing and annotation.</title>
        <authorList>
            <consortium name="The Broad Institute Genomics Platform"/>
            <consortium name="The Broad Institute Genome Sequencing Center for Infectious Disease"/>
            <person name="Wu L."/>
            <person name="Ma J."/>
        </authorList>
    </citation>
    <scope>NUCLEOTIDE SEQUENCE [LARGE SCALE GENOMIC DNA]</scope>
    <source>
        <strain evidence="10">JCM 3369</strain>
    </source>
</reference>
<keyword evidence="5" id="KW-0812">Transmembrane</keyword>
<keyword evidence="3" id="KW-0813">Transport</keyword>
<keyword evidence="10" id="KW-1185">Reference proteome</keyword>
<evidence type="ECO:0000313" key="10">
    <source>
        <dbReference type="Proteomes" id="UP001597327"/>
    </source>
</evidence>
<evidence type="ECO:0000256" key="8">
    <source>
        <dbReference type="SAM" id="SignalP"/>
    </source>
</evidence>
<proteinExistence type="inferred from homology"/>
<keyword evidence="8" id="KW-0732">Signal</keyword>
<evidence type="ECO:0000256" key="3">
    <source>
        <dbReference type="ARBA" id="ARBA00022448"/>
    </source>
</evidence>
<accession>A0ABW4JTF0</accession>
<dbReference type="Gene3D" id="1.20.1600.10">
    <property type="entry name" value="Outer membrane efflux proteins (OEP)"/>
    <property type="match status" value="1"/>
</dbReference>
<dbReference type="InterPro" id="IPR010130">
    <property type="entry name" value="T1SS_OMP_TolC"/>
</dbReference>
<comment type="caution">
    <text evidence="9">The sequence shown here is derived from an EMBL/GenBank/DDBJ whole genome shotgun (WGS) entry which is preliminary data.</text>
</comment>
<comment type="subcellular location">
    <subcellularLocation>
        <location evidence="1">Cell outer membrane</location>
    </subcellularLocation>
</comment>
<evidence type="ECO:0000256" key="7">
    <source>
        <dbReference type="ARBA" id="ARBA00023237"/>
    </source>
</evidence>